<dbReference type="PANTHER" id="PTHR15976">
    <property type="entry name" value="CONSTITUTIVE COACTIVATOR OF PEROXISOME PROLIFERATOR-ACTIVATED RECEPTOR GAMMA"/>
    <property type="match status" value="1"/>
</dbReference>
<dbReference type="InterPro" id="IPR026784">
    <property type="entry name" value="Coact_PPARg"/>
</dbReference>
<proteinExistence type="predicted"/>
<dbReference type="PANTHER" id="PTHR15976:SF17">
    <property type="entry name" value="CONSTITUTIVE COACTIVATOR OF PEROXISOME PROLIFERATOR-ACTIVATED RECEPTOR GAMMA"/>
    <property type="match status" value="1"/>
</dbReference>
<name>A0ABQ7SYH7_PHRPL</name>
<reference evidence="1 2" key="1">
    <citation type="journal article" date="2022" name="Gigascience">
        <title>A chromosome-level genome assembly and annotation of the desert horned lizard, Phrynosoma platyrhinos, provides insight into chromosomal rearrangements among reptiles.</title>
        <authorList>
            <person name="Koochekian N."/>
            <person name="Ascanio A."/>
            <person name="Farleigh K."/>
            <person name="Card D.C."/>
            <person name="Schield D.R."/>
            <person name="Castoe T.A."/>
            <person name="Jezkova T."/>
        </authorList>
    </citation>
    <scope>NUCLEOTIDE SEQUENCE [LARGE SCALE GENOMIC DNA]</scope>
    <source>
        <strain evidence="1">NK-2021</strain>
    </source>
</reference>
<sequence>MANSACSFPFRMEDLMPWHVFDGKLFQKKYQQAHRGCSLHELLEGNRDEKELKVFTFQIETELHLILTLITIKTANAYGEALQHLVIHLKLILQDTDRDIDQQGDKDSSLHLDGPDDSSHQWNRIKRVCMDKEF</sequence>
<evidence type="ECO:0000313" key="1">
    <source>
        <dbReference type="EMBL" id="KAH0622464.1"/>
    </source>
</evidence>
<accession>A0ABQ7SYH7</accession>
<dbReference type="EMBL" id="JAIPUX010003289">
    <property type="protein sequence ID" value="KAH0622464.1"/>
    <property type="molecule type" value="Genomic_DNA"/>
</dbReference>
<evidence type="ECO:0000313" key="2">
    <source>
        <dbReference type="Proteomes" id="UP000826234"/>
    </source>
</evidence>
<comment type="caution">
    <text evidence="1">The sequence shown here is derived from an EMBL/GenBank/DDBJ whole genome shotgun (WGS) entry which is preliminary data.</text>
</comment>
<protein>
    <submittedName>
        <fullName evidence="1">Uncharacterized protein</fullName>
    </submittedName>
</protein>
<keyword evidence="2" id="KW-1185">Reference proteome</keyword>
<gene>
    <name evidence="1" type="ORF">JD844_024799</name>
</gene>
<organism evidence="1 2">
    <name type="scientific">Phrynosoma platyrhinos</name>
    <name type="common">Desert horned lizard</name>
    <dbReference type="NCBI Taxonomy" id="52577"/>
    <lineage>
        <taxon>Eukaryota</taxon>
        <taxon>Metazoa</taxon>
        <taxon>Chordata</taxon>
        <taxon>Craniata</taxon>
        <taxon>Vertebrata</taxon>
        <taxon>Euteleostomi</taxon>
        <taxon>Lepidosauria</taxon>
        <taxon>Squamata</taxon>
        <taxon>Bifurcata</taxon>
        <taxon>Unidentata</taxon>
        <taxon>Episquamata</taxon>
        <taxon>Toxicofera</taxon>
        <taxon>Iguania</taxon>
        <taxon>Phrynosomatidae</taxon>
        <taxon>Phrynosomatinae</taxon>
        <taxon>Phrynosoma</taxon>
    </lineage>
</organism>
<dbReference type="Proteomes" id="UP000826234">
    <property type="component" value="Unassembled WGS sequence"/>
</dbReference>